<accession>A0ABM2ZBU8</accession>
<keyword evidence="1" id="KW-0812">Transmembrane</keyword>
<dbReference type="PANTHER" id="PTHR16052:SF0">
    <property type="entry name" value="TBCC DOMAIN-CONTAINING PROTEIN 1"/>
    <property type="match status" value="1"/>
</dbReference>
<dbReference type="Proteomes" id="UP000818029">
    <property type="component" value="Chromosome A12"/>
</dbReference>
<evidence type="ECO:0000313" key="2">
    <source>
        <dbReference type="Proteomes" id="UP000818029"/>
    </source>
</evidence>
<evidence type="ECO:0000256" key="1">
    <source>
        <dbReference type="SAM" id="Phobius"/>
    </source>
</evidence>
<protein>
    <submittedName>
        <fullName evidence="3">Uncharacterized protein</fullName>
    </submittedName>
</protein>
<dbReference type="PANTHER" id="PTHR16052">
    <property type="entry name" value="TBCC DOMAIN-CONTAINING PROTEIN 1"/>
    <property type="match status" value="1"/>
</dbReference>
<keyword evidence="2" id="KW-1185">Reference proteome</keyword>
<keyword evidence="1" id="KW-0472">Membrane</keyword>
<dbReference type="InterPro" id="IPR039589">
    <property type="entry name" value="TBCC1"/>
</dbReference>
<sequence>MGETYKVDGVTRMFIPVKILRGKREEILPIEHHLPDLPSPHPLVSLLFLHPISFLIFLLLFSADFLPVHYASLLPICSLRFLSFLFRSATLSIAFSTSRPSLLTLVSIPNPSPTTLLHPRREPFENGLLPIQKLIFTDPLQALTSLKQKLVSSSTQRVDSAALADALEISLDHARLVLDTLASVLHSESDLLVTSRFDDVDSVGADLLDLILFLYIQSYKRLLPRSHKDAAAVADVWPSTSFIAAF</sequence>
<feature type="transmembrane region" description="Helical" evidence="1">
    <location>
        <begin position="43"/>
        <end position="61"/>
    </location>
</feature>
<organism evidence="2 3">
    <name type="scientific">Gossypium hirsutum</name>
    <name type="common">Upland cotton</name>
    <name type="synonym">Gossypium mexicanum</name>
    <dbReference type="NCBI Taxonomy" id="3635"/>
    <lineage>
        <taxon>Eukaryota</taxon>
        <taxon>Viridiplantae</taxon>
        <taxon>Streptophyta</taxon>
        <taxon>Embryophyta</taxon>
        <taxon>Tracheophyta</taxon>
        <taxon>Spermatophyta</taxon>
        <taxon>Magnoliopsida</taxon>
        <taxon>eudicotyledons</taxon>
        <taxon>Gunneridae</taxon>
        <taxon>Pentapetalae</taxon>
        <taxon>rosids</taxon>
        <taxon>malvids</taxon>
        <taxon>Malvales</taxon>
        <taxon>Malvaceae</taxon>
        <taxon>Malvoideae</taxon>
        <taxon>Gossypium</taxon>
    </lineage>
</organism>
<dbReference type="RefSeq" id="XP_040940138.1">
    <property type="nucleotide sequence ID" value="XM_041084204.1"/>
</dbReference>
<name>A0ABM2ZBU8_GOSHI</name>
<keyword evidence="1" id="KW-1133">Transmembrane helix</keyword>
<gene>
    <name evidence="3" type="primary">LOC121211437</name>
</gene>
<dbReference type="GeneID" id="121211437"/>
<reference evidence="3" key="2">
    <citation type="submission" date="2025-08" db="UniProtKB">
        <authorList>
            <consortium name="RefSeq"/>
        </authorList>
    </citation>
    <scope>IDENTIFICATION</scope>
</reference>
<reference evidence="2" key="1">
    <citation type="journal article" date="2020" name="Nat. Genet.">
        <title>Genomic diversifications of five Gossypium allopolyploid species and their impact on cotton improvement.</title>
        <authorList>
            <person name="Chen Z.J."/>
            <person name="Sreedasyam A."/>
            <person name="Ando A."/>
            <person name="Song Q."/>
            <person name="De Santiago L.M."/>
            <person name="Hulse-Kemp A.M."/>
            <person name="Ding M."/>
            <person name="Ye W."/>
            <person name="Kirkbride R.C."/>
            <person name="Jenkins J."/>
            <person name="Plott C."/>
            <person name="Lovell J."/>
            <person name="Lin Y.M."/>
            <person name="Vaughn R."/>
            <person name="Liu B."/>
            <person name="Simpson S."/>
            <person name="Scheffler B.E."/>
            <person name="Wen L."/>
            <person name="Saski C.A."/>
            <person name="Grover C.E."/>
            <person name="Hu G."/>
            <person name="Conover J.L."/>
            <person name="Carlson J.W."/>
            <person name="Shu S."/>
            <person name="Boston L.B."/>
            <person name="Williams M."/>
            <person name="Peterson D.G."/>
            <person name="McGee K."/>
            <person name="Jones D.C."/>
            <person name="Wendel J.F."/>
            <person name="Stelly D.M."/>
            <person name="Grimwood J."/>
            <person name="Schmutz J."/>
        </authorList>
    </citation>
    <scope>NUCLEOTIDE SEQUENCE [LARGE SCALE GENOMIC DNA]</scope>
    <source>
        <strain evidence="2">cv. TM-1</strain>
    </source>
</reference>
<evidence type="ECO:0000313" key="3">
    <source>
        <dbReference type="RefSeq" id="XP_040940138.1"/>
    </source>
</evidence>
<proteinExistence type="predicted"/>